<gene>
    <name evidence="1" type="ORF">EHP00_1564</name>
</gene>
<dbReference type="AlphaFoldDB" id="A0A1W0E6X6"/>
<protein>
    <submittedName>
        <fullName evidence="1">Uncharacterized protein</fullName>
    </submittedName>
</protein>
<dbReference type="VEuPathDB" id="MicrosporidiaDB:EHP00_1564"/>
<keyword evidence="2" id="KW-1185">Reference proteome</keyword>
<evidence type="ECO:0000313" key="1">
    <source>
        <dbReference type="EMBL" id="OQS54988.1"/>
    </source>
</evidence>
<dbReference type="EMBL" id="MNPJ01000014">
    <property type="protein sequence ID" value="OQS54988.1"/>
    <property type="molecule type" value="Genomic_DNA"/>
</dbReference>
<reference evidence="1 2" key="1">
    <citation type="journal article" date="2017" name="Environ. Microbiol.">
        <title>Decay of the glycolytic pathway and adaptation to intranuclear parasitism within Enterocytozoonidae microsporidia.</title>
        <authorList>
            <person name="Wiredu Boakye D."/>
            <person name="Jaroenlak P."/>
            <person name="Prachumwat A."/>
            <person name="Williams T.A."/>
            <person name="Bateman K.S."/>
            <person name="Itsathitphaisarn O."/>
            <person name="Sritunyalucksana K."/>
            <person name="Paszkiewicz K.H."/>
            <person name="Moore K.A."/>
            <person name="Stentiford G.D."/>
            <person name="Williams B.A."/>
        </authorList>
    </citation>
    <scope>NUCLEOTIDE SEQUENCE [LARGE SCALE GENOMIC DNA]</scope>
    <source>
        <strain evidence="1 2">TH1</strain>
    </source>
</reference>
<comment type="caution">
    <text evidence="1">The sequence shown here is derived from an EMBL/GenBank/DDBJ whole genome shotgun (WGS) entry which is preliminary data.</text>
</comment>
<sequence length="62" mass="6862">MTFHIPDASAIFAPAFRDALAMFIIAISKLPKKYDPSLLSSAAATKFTKLNNIKIETFFVLN</sequence>
<accession>A0A1W0E6X6</accession>
<proteinExistence type="predicted"/>
<name>A0A1W0E6X6_9MICR</name>
<evidence type="ECO:0000313" key="2">
    <source>
        <dbReference type="Proteomes" id="UP000192758"/>
    </source>
</evidence>
<organism evidence="1 2">
    <name type="scientific">Ecytonucleospora hepatopenaei</name>
    <dbReference type="NCBI Taxonomy" id="646526"/>
    <lineage>
        <taxon>Eukaryota</taxon>
        <taxon>Fungi</taxon>
        <taxon>Fungi incertae sedis</taxon>
        <taxon>Microsporidia</taxon>
        <taxon>Enterocytozoonidae</taxon>
        <taxon>Ecytonucleospora</taxon>
    </lineage>
</organism>
<dbReference type="Proteomes" id="UP000192758">
    <property type="component" value="Unassembled WGS sequence"/>
</dbReference>